<keyword evidence="4" id="KW-1003">Cell membrane</keyword>
<evidence type="ECO:0000256" key="5">
    <source>
        <dbReference type="ARBA" id="ARBA00022692"/>
    </source>
</evidence>
<evidence type="ECO:0000256" key="4">
    <source>
        <dbReference type="ARBA" id="ARBA00022475"/>
    </source>
</evidence>
<dbReference type="PANTHER" id="PTHR30472">
    <property type="entry name" value="FERRIC ENTEROBACTIN TRANSPORT SYSTEM PERMEASE PROTEIN"/>
    <property type="match status" value="1"/>
</dbReference>
<feature type="transmembrane region" description="Helical" evidence="8">
    <location>
        <begin position="321"/>
        <end position="339"/>
    </location>
</feature>
<dbReference type="SUPFAM" id="SSF81345">
    <property type="entry name" value="ABC transporter involved in vitamin B12 uptake, BtuC"/>
    <property type="match status" value="1"/>
</dbReference>
<dbReference type="OrthoDB" id="9782305at2"/>
<dbReference type="Pfam" id="PF01032">
    <property type="entry name" value="FecCD"/>
    <property type="match status" value="1"/>
</dbReference>
<name>M3VBU8_GORML</name>
<dbReference type="GO" id="GO:0033214">
    <property type="term" value="P:siderophore-iron import into cell"/>
    <property type="evidence" value="ECO:0007669"/>
    <property type="project" value="TreeGrafter"/>
</dbReference>
<dbReference type="eggNOG" id="COG0609">
    <property type="taxonomic scope" value="Bacteria"/>
</dbReference>
<evidence type="ECO:0000256" key="7">
    <source>
        <dbReference type="ARBA" id="ARBA00023136"/>
    </source>
</evidence>
<comment type="subcellular location">
    <subcellularLocation>
        <location evidence="1">Cell membrane</location>
        <topology evidence="1">Multi-pass membrane protein</topology>
    </subcellularLocation>
</comment>
<proteinExistence type="inferred from homology"/>
<keyword evidence="10" id="KW-1185">Reference proteome</keyword>
<dbReference type="Gene3D" id="1.10.3470.10">
    <property type="entry name" value="ABC transporter involved in vitamin B12 uptake, BtuC"/>
    <property type="match status" value="1"/>
</dbReference>
<feature type="transmembrane region" description="Helical" evidence="8">
    <location>
        <begin position="132"/>
        <end position="151"/>
    </location>
</feature>
<feature type="transmembrane region" description="Helical" evidence="8">
    <location>
        <begin position="163"/>
        <end position="184"/>
    </location>
</feature>
<feature type="transmembrane region" description="Helical" evidence="8">
    <location>
        <begin position="105"/>
        <end position="126"/>
    </location>
</feature>
<comment type="caution">
    <text evidence="9">The sequence shown here is derived from an EMBL/GenBank/DDBJ whole genome shotgun (WGS) entry which is preliminary data.</text>
</comment>
<dbReference type="EMBL" id="BAOP01000024">
    <property type="protein sequence ID" value="GAC80888.1"/>
    <property type="molecule type" value="Genomic_DNA"/>
</dbReference>
<gene>
    <name evidence="9" type="ORF">GM1_024_00060</name>
</gene>
<evidence type="ECO:0000256" key="6">
    <source>
        <dbReference type="ARBA" id="ARBA00022989"/>
    </source>
</evidence>
<feature type="transmembrane region" description="Helical" evidence="8">
    <location>
        <begin position="254"/>
        <end position="281"/>
    </location>
</feature>
<evidence type="ECO:0000313" key="9">
    <source>
        <dbReference type="EMBL" id="GAC80888.1"/>
    </source>
</evidence>
<dbReference type="FunFam" id="1.10.3470.10:FF:000001">
    <property type="entry name" value="Vitamin B12 ABC transporter permease BtuC"/>
    <property type="match status" value="1"/>
</dbReference>
<keyword evidence="3" id="KW-0813">Transport</keyword>
<keyword evidence="7 8" id="KW-0472">Membrane</keyword>
<evidence type="ECO:0000256" key="8">
    <source>
        <dbReference type="SAM" id="Phobius"/>
    </source>
</evidence>
<keyword evidence="6 8" id="KW-1133">Transmembrane helix</keyword>
<keyword evidence="5 8" id="KW-0812">Transmembrane</keyword>
<dbReference type="STRING" id="410332.SAMN04488550_2981"/>
<organism evidence="9 10">
    <name type="scientific">Gordonia malaquae NBRC 108250</name>
    <dbReference type="NCBI Taxonomy" id="1223542"/>
    <lineage>
        <taxon>Bacteria</taxon>
        <taxon>Bacillati</taxon>
        <taxon>Actinomycetota</taxon>
        <taxon>Actinomycetes</taxon>
        <taxon>Mycobacteriales</taxon>
        <taxon>Gordoniaceae</taxon>
        <taxon>Gordonia</taxon>
    </lineage>
</organism>
<dbReference type="InterPro" id="IPR037294">
    <property type="entry name" value="ABC_BtuC-like"/>
</dbReference>
<protein>
    <submittedName>
        <fullName evidence="9">Putative ABC transporter permease protein</fullName>
    </submittedName>
</protein>
<dbReference type="AlphaFoldDB" id="M3VBU8"/>
<dbReference type="InterPro" id="IPR000522">
    <property type="entry name" value="ABC_transptr_permease_BtuC"/>
</dbReference>
<dbReference type="RefSeq" id="WP_008380220.1">
    <property type="nucleotide sequence ID" value="NZ_BAOP01000024.1"/>
</dbReference>
<evidence type="ECO:0000256" key="3">
    <source>
        <dbReference type="ARBA" id="ARBA00022448"/>
    </source>
</evidence>
<dbReference type="PANTHER" id="PTHR30472:SF1">
    <property type="entry name" value="FE(3+) DICITRATE TRANSPORT SYSTEM PERMEASE PROTEIN FECC-RELATED"/>
    <property type="match status" value="1"/>
</dbReference>
<dbReference type="CDD" id="cd06550">
    <property type="entry name" value="TM_ABC_iron-siderophores_like"/>
    <property type="match status" value="1"/>
</dbReference>
<reference evidence="9 10" key="1">
    <citation type="submission" date="2013-02" db="EMBL/GenBank/DDBJ databases">
        <title>Whole genome shotgun sequence of Gordonia malaquae NBRC 108250.</title>
        <authorList>
            <person name="Yoshida I."/>
            <person name="Hosoyama A."/>
            <person name="Tsuchikane K."/>
            <person name="Ando Y."/>
            <person name="Baba S."/>
            <person name="Ohji S."/>
            <person name="Hamada M."/>
            <person name="Tamura T."/>
            <person name="Yamazoe A."/>
            <person name="Yamazaki S."/>
            <person name="Fujita N."/>
        </authorList>
    </citation>
    <scope>NUCLEOTIDE SEQUENCE [LARGE SCALE GENOMIC DNA]</scope>
    <source>
        <strain evidence="9 10">NBRC 108250</strain>
    </source>
</reference>
<feature type="transmembrane region" description="Helical" evidence="8">
    <location>
        <begin position="293"/>
        <end position="315"/>
    </location>
</feature>
<dbReference type="GO" id="GO:0022857">
    <property type="term" value="F:transmembrane transporter activity"/>
    <property type="evidence" value="ECO:0007669"/>
    <property type="project" value="InterPro"/>
</dbReference>
<feature type="transmembrane region" description="Helical" evidence="8">
    <location>
        <begin position="22"/>
        <end position="47"/>
    </location>
</feature>
<dbReference type="Proteomes" id="UP000035009">
    <property type="component" value="Unassembled WGS sequence"/>
</dbReference>
<dbReference type="GO" id="GO:0005886">
    <property type="term" value="C:plasma membrane"/>
    <property type="evidence" value="ECO:0007669"/>
    <property type="project" value="UniProtKB-SubCell"/>
</dbReference>
<comment type="similarity">
    <text evidence="2">Belongs to the binding-protein-dependent transport system permease family. FecCD subfamily.</text>
</comment>
<sequence length="345" mass="35374">MTGDPTAVETRRYVRAVGRHRVIWFIAALALLAGVCVASVAVGSALLPPSTVWDALTSYNGSIDHITVRDVRVPRTAIGVMVGAGLGVAGALMQAVSRNPLADPGILGVNAGAGLAVALGVAYLGLTQISEFIWLALLGSVIAAVLVTAIAARGPGGVTPLRLTLVGVAMTAVFNGMSMSLSLVNPARFEHVRFWGVGTIADRPPGTAGFIAPFVIAGLALAVIGSRSLNALALGDDVARGVGVRVRTTQVMGLVSLVLLCGAATAAAGPIAFVGLMIPHAVRLVAGVDQRWVILYSAVAGPILLLSADIVGRLVLWPAELQVGVITPLIGAPILIWLVRRKAVR</sequence>
<evidence type="ECO:0000256" key="1">
    <source>
        <dbReference type="ARBA" id="ARBA00004651"/>
    </source>
</evidence>
<evidence type="ECO:0000313" key="10">
    <source>
        <dbReference type="Proteomes" id="UP000035009"/>
    </source>
</evidence>
<accession>M3VBU8</accession>
<evidence type="ECO:0000256" key="2">
    <source>
        <dbReference type="ARBA" id="ARBA00007935"/>
    </source>
</evidence>